<evidence type="ECO:0000256" key="1">
    <source>
        <dbReference type="ARBA" id="ARBA00004141"/>
    </source>
</evidence>
<feature type="transmembrane region" description="Helical" evidence="6">
    <location>
        <begin position="320"/>
        <end position="347"/>
    </location>
</feature>
<reference evidence="9 10" key="1">
    <citation type="submission" date="2024-05" db="EMBL/GenBank/DDBJ databases">
        <authorList>
            <person name="Duchaud E."/>
        </authorList>
    </citation>
    <scope>NUCLEOTIDE SEQUENCE [LARGE SCALE GENOMIC DNA]</scope>
    <source>
        <strain evidence="9">Ena-SAMPLE-TAB-13-05-2024-13:56:06:370-140308</strain>
    </source>
</reference>
<keyword evidence="2 6" id="KW-0812">Transmembrane</keyword>
<feature type="transmembrane region" description="Helical" evidence="6">
    <location>
        <begin position="237"/>
        <end position="258"/>
    </location>
</feature>
<feature type="transmembrane region" description="Helical" evidence="6">
    <location>
        <begin position="200"/>
        <end position="225"/>
    </location>
</feature>
<evidence type="ECO:0000256" key="2">
    <source>
        <dbReference type="ARBA" id="ARBA00022692"/>
    </source>
</evidence>
<organism evidence="9 10">
    <name type="scientific">Tenacibaculum polynesiense</name>
    <dbReference type="NCBI Taxonomy" id="3137857"/>
    <lineage>
        <taxon>Bacteria</taxon>
        <taxon>Pseudomonadati</taxon>
        <taxon>Bacteroidota</taxon>
        <taxon>Flavobacteriia</taxon>
        <taxon>Flavobacteriales</taxon>
        <taxon>Flavobacteriaceae</taxon>
        <taxon>Tenacibaculum</taxon>
    </lineage>
</organism>
<sequence>MKRLFTLILFFVGLVTYSQSDDNPLLVTPTVEKVSDTEYDLIFDIQIAEDWHLYSQYNPEGASLPMSIAPAEGETGYVLNGKATESETETEFSEIWGMDETFFVEEARLVQRITIENPELTQVTLNLDAQVCKEYCLPFDEDFTFSLTGEVVSQTVTEVDEKSEALSQSLNLDLKNTILLKSTADNSEGDEKEGKTLTNIFLLGFVGGLLALLTPCVFPMIPLTVSFFTKKSEKKSGGIGSAVLYGFFIVLIYALLSLPFHYLDTLDPEILNSISTNVWLNVFFFVVLIVFAGSFFGFYELTLPSSWSNKADSASGIGGFIGIFFMALTLAIVSFSCTGPILGSLLAGSLTSAGGAMQLTAGMTGFGLALALPFALFAMFPGWLNSLPKSGGWLNTVKVILGFLELAFAFKFLSNADLVGHWGLLKREIFIGLWAFIALLMALYLFGFIGKKYGKISFFRVLLGLIALAGAVYLAPGVLQKEKQPWNQGDLLSGFAPPQFHSIYQTNNNCPLNLNCFKDFEEGIEYAKSVNKPVLLDFTGWACVNCRKMEETIWSQPDIYSLINDDYVLISLYVDDNERMLPDAEQFDFIKPNGKVKRIRTYGDKWATLQAANFKTASQPFYVLMSPNLEVLNSPQQYTDRDTYYNWLKVGLDRFNSN</sequence>
<evidence type="ECO:0000256" key="6">
    <source>
        <dbReference type="SAM" id="Phobius"/>
    </source>
</evidence>
<dbReference type="Pfam" id="PF13899">
    <property type="entry name" value="Thioredoxin_7"/>
    <property type="match status" value="1"/>
</dbReference>
<dbReference type="EMBL" id="CAXJIO010000018">
    <property type="protein sequence ID" value="CAL2104701.1"/>
    <property type="molecule type" value="Genomic_DNA"/>
</dbReference>
<dbReference type="Pfam" id="PF02683">
    <property type="entry name" value="DsbD_TM"/>
    <property type="match status" value="1"/>
</dbReference>
<feature type="transmembrane region" description="Helical" evidence="6">
    <location>
        <begin position="461"/>
        <end position="479"/>
    </location>
</feature>
<keyword evidence="10" id="KW-1185">Reference proteome</keyword>
<proteinExistence type="predicted"/>
<dbReference type="PANTHER" id="PTHR32234">
    <property type="entry name" value="THIOL:DISULFIDE INTERCHANGE PROTEIN DSBD"/>
    <property type="match status" value="1"/>
</dbReference>
<dbReference type="Gene3D" id="3.40.30.10">
    <property type="entry name" value="Glutaredoxin"/>
    <property type="match status" value="1"/>
</dbReference>
<feature type="transmembrane region" description="Helical" evidence="6">
    <location>
        <begin position="278"/>
        <end position="299"/>
    </location>
</feature>
<dbReference type="EC" id="1.8.4.16" evidence="9"/>
<evidence type="ECO:0000256" key="4">
    <source>
        <dbReference type="ARBA" id="ARBA00022989"/>
    </source>
</evidence>
<comment type="caution">
    <text evidence="9">The sequence shown here is derived from an EMBL/GenBank/DDBJ whole genome shotgun (WGS) entry which is preliminary data.</text>
</comment>
<feature type="transmembrane region" description="Helical" evidence="6">
    <location>
        <begin position="392"/>
        <end position="410"/>
    </location>
</feature>
<feature type="transmembrane region" description="Helical" evidence="6">
    <location>
        <begin position="359"/>
        <end position="380"/>
    </location>
</feature>
<dbReference type="InterPro" id="IPR036249">
    <property type="entry name" value="Thioredoxin-like_sf"/>
</dbReference>
<evidence type="ECO:0000256" key="5">
    <source>
        <dbReference type="ARBA" id="ARBA00023136"/>
    </source>
</evidence>
<gene>
    <name evidence="9" type="ORF">T190423A01A_90126</name>
</gene>
<dbReference type="InterPro" id="IPR003834">
    <property type="entry name" value="Cyt_c_assmbl_TM_dom"/>
</dbReference>
<keyword evidence="4 6" id="KW-1133">Transmembrane helix</keyword>
<evidence type="ECO:0000259" key="8">
    <source>
        <dbReference type="Pfam" id="PF11412"/>
    </source>
</evidence>
<evidence type="ECO:0000313" key="9">
    <source>
        <dbReference type="EMBL" id="CAL2104701.1"/>
    </source>
</evidence>
<feature type="domain" description="Cytochrome C biogenesis protein transmembrane" evidence="7">
    <location>
        <begin position="201"/>
        <end position="414"/>
    </location>
</feature>
<comment type="subcellular location">
    <subcellularLocation>
        <location evidence="1">Membrane</location>
        <topology evidence="1">Multi-pass membrane protein</topology>
    </subcellularLocation>
</comment>
<feature type="domain" description="Thiol:disulfide interchange protein DsbD N-terminal" evidence="8">
    <location>
        <begin position="34"/>
        <end position="144"/>
    </location>
</feature>
<dbReference type="InterPro" id="IPR028250">
    <property type="entry name" value="DsbDN"/>
</dbReference>
<dbReference type="Pfam" id="PF11412">
    <property type="entry name" value="DsbD_N"/>
    <property type="match status" value="1"/>
</dbReference>
<evidence type="ECO:0000259" key="7">
    <source>
        <dbReference type="Pfam" id="PF02683"/>
    </source>
</evidence>
<keyword evidence="9" id="KW-0560">Oxidoreductase</keyword>
<protein>
    <submittedName>
        <fullName evidence="9">Thioredoxin:protein disulfide reductase</fullName>
        <ecNumber evidence="9">1.8.4.16</ecNumber>
    </submittedName>
</protein>
<dbReference type="RefSeq" id="WP_348714177.1">
    <property type="nucleotide sequence ID" value="NZ_CAXJIO010000018.1"/>
</dbReference>
<evidence type="ECO:0000313" key="10">
    <source>
        <dbReference type="Proteomes" id="UP001497527"/>
    </source>
</evidence>
<keyword evidence="3" id="KW-0201">Cytochrome c-type biogenesis</keyword>
<feature type="transmembrane region" description="Helical" evidence="6">
    <location>
        <begin position="430"/>
        <end position="449"/>
    </location>
</feature>
<dbReference type="Proteomes" id="UP001497527">
    <property type="component" value="Unassembled WGS sequence"/>
</dbReference>
<dbReference type="PANTHER" id="PTHR32234:SF0">
    <property type="entry name" value="THIOL:DISULFIDE INTERCHANGE PROTEIN DSBD"/>
    <property type="match status" value="1"/>
</dbReference>
<name>A0ABM9PGE9_9FLAO</name>
<keyword evidence="5 6" id="KW-0472">Membrane</keyword>
<dbReference type="GO" id="GO:0016491">
    <property type="term" value="F:oxidoreductase activity"/>
    <property type="evidence" value="ECO:0007669"/>
    <property type="project" value="UniProtKB-KW"/>
</dbReference>
<accession>A0ABM9PGE9</accession>
<dbReference type="SUPFAM" id="SSF52833">
    <property type="entry name" value="Thioredoxin-like"/>
    <property type="match status" value="1"/>
</dbReference>
<evidence type="ECO:0000256" key="3">
    <source>
        <dbReference type="ARBA" id="ARBA00022748"/>
    </source>
</evidence>